<sequence>GRVRTAWLRSERVGYYTCLPAVQTCLHWECGAHYEAQHTTTEGRRLQHLAAEGAAPPLLHPHPAVPPCSSSGSVSGELSGSEETYQ</sequence>
<dbReference type="EMBL" id="CM043798">
    <property type="protein sequence ID" value="KAI4813896.1"/>
    <property type="molecule type" value="Genomic_DNA"/>
</dbReference>
<evidence type="ECO:0000313" key="1">
    <source>
        <dbReference type="EMBL" id="KAI4813896.1"/>
    </source>
</evidence>
<dbReference type="Proteomes" id="UP001057452">
    <property type="component" value="Chromosome 14"/>
</dbReference>
<gene>
    <name evidence="1" type="ORF">KUCAC02_003117</name>
</gene>
<keyword evidence="2" id="KW-1185">Reference proteome</keyword>
<comment type="caution">
    <text evidence="1">The sequence shown here is derived from an EMBL/GenBank/DDBJ whole genome shotgun (WGS) entry which is preliminary data.</text>
</comment>
<feature type="non-terminal residue" evidence="1">
    <location>
        <position position="86"/>
    </location>
</feature>
<name>A0ACB9WLA7_CHAAC</name>
<proteinExistence type="predicted"/>
<accession>A0ACB9WLA7</accession>
<reference evidence="1" key="1">
    <citation type="submission" date="2022-05" db="EMBL/GenBank/DDBJ databases">
        <title>Chromosome-level genome of Chaenocephalus aceratus.</title>
        <authorList>
            <person name="Park H."/>
        </authorList>
    </citation>
    <scope>NUCLEOTIDE SEQUENCE</scope>
    <source>
        <strain evidence="1">KU_202001</strain>
    </source>
</reference>
<evidence type="ECO:0000313" key="2">
    <source>
        <dbReference type="Proteomes" id="UP001057452"/>
    </source>
</evidence>
<organism evidence="1 2">
    <name type="scientific">Chaenocephalus aceratus</name>
    <name type="common">Blackfin icefish</name>
    <name type="synonym">Chaenichthys aceratus</name>
    <dbReference type="NCBI Taxonomy" id="36190"/>
    <lineage>
        <taxon>Eukaryota</taxon>
        <taxon>Metazoa</taxon>
        <taxon>Chordata</taxon>
        <taxon>Craniata</taxon>
        <taxon>Vertebrata</taxon>
        <taxon>Euteleostomi</taxon>
        <taxon>Actinopterygii</taxon>
        <taxon>Neopterygii</taxon>
        <taxon>Teleostei</taxon>
        <taxon>Neoteleostei</taxon>
        <taxon>Acanthomorphata</taxon>
        <taxon>Eupercaria</taxon>
        <taxon>Perciformes</taxon>
        <taxon>Notothenioidei</taxon>
        <taxon>Channichthyidae</taxon>
        <taxon>Chaenocephalus</taxon>
    </lineage>
</organism>
<feature type="non-terminal residue" evidence="1">
    <location>
        <position position="1"/>
    </location>
</feature>
<protein>
    <submittedName>
        <fullName evidence="1">Uncharacterized protein</fullName>
    </submittedName>
</protein>